<dbReference type="Proteomes" id="UP000254537">
    <property type="component" value="Chromosome"/>
</dbReference>
<feature type="region of interest" description="Disordered" evidence="12">
    <location>
        <begin position="1"/>
        <end position="21"/>
    </location>
</feature>
<dbReference type="EC" id="2.3.3.15" evidence="4 10"/>
<dbReference type="NCBIfam" id="NF005713">
    <property type="entry name" value="PRK07525.1"/>
    <property type="match status" value="1"/>
</dbReference>
<evidence type="ECO:0000256" key="6">
    <source>
        <dbReference type="ARBA" id="ARBA00022723"/>
    </source>
</evidence>
<dbReference type="GO" id="GO:0030976">
    <property type="term" value="F:thiamine pyrophosphate binding"/>
    <property type="evidence" value="ECO:0007669"/>
    <property type="project" value="InterPro"/>
</dbReference>
<dbReference type="PANTHER" id="PTHR18968:SF13">
    <property type="entry name" value="ACETOLACTATE SYNTHASE CATALYTIC SUBUNIT, MITOCHONDRIAL"/>
    <property type="match status" value="1"/>
</dbReference>
<evidence type="ECO:0000313" key="18">
    <source>
        <dbReference type="EMBL" id="AXK40764.1"/>
    </source>
</evidence>
<evidence type="ECO:0000256" key="10">
    <source>
        <dbReference type="NCBIfam" id="TIGR03457"/>
    </source>
</evidence>
<feature type="domain" description="Thiamine pyrophosphate enzyme TPP-binding" evidence="14">
    <location>
        <begin position="426"/>
        <end position="577"/>
    </location>
</feature>
<evidence type="ECO:0000256" key="12">
    <source>
        <dbReference type="SAM" id="MobiDB-lite"/>
    </source>
</evidence>
<dbReference type="KEGG" id="ccah:DWG20_15760"/>
<dbReference type="RefSeq" id="WP_115431832.1">
    <property type="nucleotide sequence ID" value="NZ_CP031337.1"/>
</dbReference>
<dbReference type="GO" id="GO:0050487">
    <property type="term" value="F:sulfoacetaldehyde acetyltransferase activity"/>
    <property type="evidence" value="ECO:0007669"/>
    <property type="project" value="UniProtKB-UniRule"/>
</dbReference>
<dbReference type="EMBL" id="CP031337">
    <property type="protein sequence ID" value="AXK40757.1"/>
    <property type="molecule type" value="Genomic_DNA"/>
</dbReference>
<evidence type="ECO:0000259" key="15">
    <source>
        <dbReference type="Pfam" id="PF02776"/>
    </source>
</evidence>
<dbReference type="GO" id="GO:0005948">
    <property type="term" value="C:acetolactate synthase complex"/>
    <property type="evidence" value="ECO:0007669"/>
    <property type="project" value="TreeGrafter"/>
</dbReference>
<dbReference type="InterPro" id="IPR017820">
    <property type="entry name" value="Sulphoacetald_Actrfrase"/>
</dbReference>
<evidence type="ECO:0000313" key="19">
    <source>
        <dbReference type="Proteomes" id="UP000254537"/>
    </source>
</evidence>
<dbReference type="InterPro" id="IPR011766">
    <property type="entry name" value="TPP_enzyme_TPP-bd"/>
</dbReference>
<feature type="compositionally biased region" description="Polar residues" evidence="12">
    <location>
        <begin position="1"/>
        <end position="20"/>
    </location>
</feature>
<dbReference type="InterPro" id="IPR045229">
    <property type="entry name" value="TPP_enz"/>
</dbReference>
<dbReference type="SUPFAM" id="SSF52467">
    <property type="entry name" value="DHS-like NAD/FAD-binding domain"/>
    <property type="match status" value="1"/>
</dbReference>
<dbReference type="AlphaFoldDB" id="A0A345YA05"/>
<evidence type="ECO:0000256" key="3">
    <source>
        <dbReference type="ARBA" id="ARBA00007812"/>
    </source>
</evidence>
<dbReference type="InterPro" id="IPR012000">
    <property type="entry name" value="Thiamin_PyroP_enz_cen_dom"/>
</dbReference>
<evidence type="ECO:0000256" key="5">
    <source>
        <dbReference type="ARBA" id="ARBA00022679"/>
    </source>
</evidence>
<evidence type="ECO:0000313" key="17">
    <source>
        <dbReference type="EMBL" id="AXK40757.1"/>
    </source>
</evidence>
<comment type="cofactor">
    <cofactor evidence="1">
        <name>Mg(2+)</name>
        <dbReference type="ChEBI" id="CHEBI:18420"/>
    </cofactor>
</comment>
<evidence type="ECO:0000259" key="14">
    <source>
        <dbReference type="Pfam" id="PF02775"/>
    </source>
</evidence>
<keyword evidence="7" id="KW-0460">Magnesium</keyword>
<organism evidence="17 19">
    <name type="scientific">Crenobacter cavernae</name>
    <dbReference type="NCBI Taxonomy" id="2290923"/>
    <lineage>
        <taxon>Bacteria</taxon>
        <taxon>Pseudomonadati</taxon>
        <taxon>Pseudomonadota</taxon>
        <taxon>Betaproteobacteria</taxon>
        <taxon>Neisseriales</taxon>
        <taxon>Neisseriaceae</taxon>
        <taxon>Crenobacter</taxon>
    </lineage>
</organism>
<dbReference type="OrthoDB" id="2254214at2"/>
<evidence type="ECO:0000256" key="1">
    <source>
        <dbReference type="ARBA" id="ARBA00001946"/>
    </source>
</evidence>
<dbReference type="NCBIfam" id="TIGR03457">
    <property type="entry name" value="sulphoacet_xsc"/>
    <property type="match status" value="1"/>
</dbReference>
<dbReference type="GO" id="GO:0003984">
    <property type="term" value="F:acetolactate synthase activity"/>
    <property type="evidence" value="ECO:0007669"/>
    <property type="project" value="TreeGrafter"/>
</dbReference>
<name>A0A345YA05_9NEIS</name>
<dbReference type="SUPFAM" id="SSF52518">
    <property type="entry name" value="Thiamin diphosphate-binding fold (THDP-binding)"/>
    <property type="match status" value="2"/>
</dbReference>
<dbReference type="CDD" id="cd02013">
    <property type="entry name" value="TPP_Xsc_like"/>
    <property type="match status" value="1"/>
</dbReference>
<gene>
    <name evidence="17" type="primary">xsc</name>
    <name evidence="16" type="ORF">DWG20_00040</name>
    <name evidence="17" type="ORF">DWG20_15760</name>
    <name evidence="18" type="ORF">DWG20_15795</name>
</gene>
<dbReference type="GO" id="GO:0019529">
    <property type="term" value="P:taurine catabolic process"/>
    <property type="evidence" value="ECO:0007669"/>
    <property type="project" value="UniProtKB-UniRule"/>
</dbReference>
<keyword evidence="8 11" id="KW-0786">Thiamine pyrophosphate</keyword>
<keyword evidence="5 17" id="KW-0808">Transferase</keyword>
<evidence type="ECO:0000256" key="7">
    <source>
        <dbReference type="ARBA" id="ARBA00022842"/>
    </source>
</evidence>
<dbReference type="EMBL" id="CP031337">
    <property type="protein sequence ID" value="AXK37950.1"/>
    <property type="molecule type" value="Genomic_DNA"/>
</dbReference>
<dbReference type="Pfam" id="PF00205">
    <property type="entry name" value="TPP_enzyme_M"/>
    <property type="match status" value="1"/>
</dbReference>
<evidence type="ECO:0000256" key="11">
    <source>
        <dbReference type="RuleBase" id="RU362132"/>
    </source>
</evidence>
<dbReference type="PANTHER" id="PTHR18968">
    <property type="entry name" value="THIAMINE PYROPHOSPHATE ENZYMES"/>
    <property type="match status" value="1"/>
</dbReference>
<evidence type="ECO:0000313" key="16">
    <source>
        <dbReference type="EMBL" id="AXK37950.1"/>
    </source>
</evidence>
<comment type="cofactor">
    <cofactor evidence="2">
        <name>thiamine diphosphate</name>
        <dbReference type="ChEBI" id="CHEBI:58937"/>
    </cofactor>
</comment>
<sequence>MSDHSTQAQAATPSGPQAMTPSEAFVETLAANGVTDMFGIMGSAFMDAMDIFAPAGIRLIPVVHEQGAGHMADGYARVSGRHGVVIGQNGPGISNCVTSIAAAYWAHSPVVIVTPEAGTMGIGLGGFQEAKQLPMFQEFTKYQGHVTHPARMAEFTGRCFDRAMAEMGPTQLNIPRDYFYGEIKAEIPQPRRLDRGPGGEQSLNEAAELLANAKFPVIISGGGVVMADAIDECKALAERLGAPVVNSYLHNDSFPASHPLWCGPLGYQGSKAAMKLISRADVVVALGSRLGPFGTLPQHGMDYWPKAAKIIQIDADHKMLGLVKKISVGICGDAKAAAIALTARLANRTLACDASREQRADAIATEKAAWEKELDDWTHERDPFSLDMIDENANERTFNGGEYLHPRQVLRELEKAMPDDVMVSTDIGNINSVANSYLRFDKPRSFFAAMSWGNCGYAFPTIIGAKVAAPHRPAVSYAGDGAWGMSLMETMTCVRHQIPVTAVVFHNRQWGAEKKNQVDFYNRRFVAGELDNQSFAAIAQAMGAEGIVVDRLEDVGPALKKAIDLQMNHGKTCIIEILCTRELGDPFRRDALAKPVRLLDKYKDYV</sequence>
<dbReference type="GO" id="GO:0000287">
    <property type="term" value="F:magnesium ion binding"/>
    <property type="evidence" value="ECO:0007669"/>
    <property type="project" value="InterPro"/>
</dbReference>
<dbReference type="Gene3D" id="3.40.50.970">
    <property type="match status" value="2"/>
</dbReference>
<evidence type="ECO:0000256" key="8">
    <source>
        <dbReference type="ARBA" id="ARBA00023052"/>
    </source>
</evidence>
<dbReference type="GO" id="GO:0050660">
    <property type="term" value="F:flavin adenine dinucleotide binding"/>
    <property type="evidence" value="ECO:0007669"/>
    <property type="project" value="TreeGrafter"/>
</dbReference>
<evidence type="ECO:0000256" key="4">
    <source>
        <dbReference type="ARBA" id="ARBA00012971"/>
    </source>
</evidence>
<feature type="domain" description="Thiamine pyrophosphate enzyme N-terminal TPP-binding" evidence="15">
    <location>
        <begin position="19"/>
        <end position="133"/>
    </location>
</feature>
<dbReference type="Gene3D" id="3.40.50.1220">
    <property type="entry name" value="TPP-binding domain"/>
    <property type="match status" value="1"/>
</dbReference>
<accession>A0A345YA05</accession>
<keyword evidence="9 17" id="KW-0012">Acyltransferase</keyword>
<comment type="similarity">
    <text evidence="3 11">Belongs to the TPP enzyme family.</text>
</comment>
<dbReference type="KEGG" id="ccah:DWG20_00040"/>
<dbReference type="InterPro" id="IPR029035">
    <property type="entry name" value="DHS-like_NAD/FAD-binding_dom"/>
</dbReference>
<evidence type="ECO:0000256" key="2">
    <source>
        <dbReference type="ARBA" id="ARBA00001964"/>
    </source>
</evidence>
<reference evidence="17 19" key="1">
    <citation type="submission" date="2018-07" db="EMBL/GenBank/DDBJ databases">
        <title>Crenobacter cavernae sp. nov., isolated from a karst cave.</title>
        <authorList>
            <person name="Zhu H."/>
        </authorList>
    </citation>
    <scope>NUCLEOTIDE SEQUENCE [LARGE SCALE GENOMIC DNA]</scope>
    <source>
        <strain evidence="17 19">K1W11S-77</strain>
    </source>
</reference>
<dbReference type="EMBL" id="CP031337">
    <property type="protein sequence ID" value="AXK40764.1"/>
    <property type="molecule type" value="Genomic_DNA"/>
</dbReference>
<dbReference type="GO" id="GO:0009099">
    <property type="term" value="P:L-valine biosynthetic process"/>
    <property type="evidence" value="ECO:0007669"/>
    <property type="project" value="TreeGrafter"/>
</dbReference>
<dbReference type="InterPro" id="IPR029061">
    <property type="entry name" value="THDP-binding"/>
</dbReference>
<dbReference type="KEGG" id="ccah:DWG20_15795"/>
<dbReference type="GO" id="GO:0009097">
    <property type="term" value="P:isoleucine biosynthetic process"/>
    <property type="evidence" value="ECO:0007669"/>
    <property type="project" value="TreeGrafter"/>
</dbReference>
<dbReference type="InterPro" id="IPR012001">
    <property type="entry name" value="Thiamin_PyroP_enz_TPP-bd_dom"/>
</dbReference>
<evidence type="ECO:0000259" key="13">
    <source>
        <dbReference type="Pfam" id="PF00205"/>
    </source>
</evidence>
<evidence type="ECO:0000256" key="9">
    <source>
        <dbReference type="ARBA" id="ARBA00023315"/>
    </source>
</evidence>
<keyword evidence="6" id="KW-0479">Metal-binding</keyword>
<protein>
    <recommendedName>
        <fullName evidence="4 10">Sulfoacetaldehyde acetyltransferase</fullName>
        <ecNumber evidence="4 10">2.3.3.15</ecNumber>
    </recommendedName>
</protein>
<proteinExistence type="inferred from homology"/>
<dbReference type="CDD" id="cd07035">
    <property type="entry name" value="TPP_PYR_POX_like"/>
    <property type="match status" value="1"/>
</dbReference>
<feature type="domain" description="Thiamine pyrophosphate enzyme central" evidence="13">
    <location>
        <begin position="203"/>
        <end position="340"/>
    </location>
</feature>
<dbReference type="Pfam" id="PF02775">
    <property type="entry name" value="TPP_enzyme_C"/>
    <property type="match status" value="1"/>
</dbReference>
<dbReference type="Pfam" id="PF02776">
    <property type="entry name" value="TPP_enzyme_N"/>
    <property type="match status" value="1"/>
</dbReference>